<dbReference type="PIRSF" id="PIRSF018266">
    <property type="entry name" value="FecR"/>
    <property type="match status" value="1"/>
</dbReference>
<evidence type="ECO:0000259" key="3">
    <source>
        <dbReference type="Pfam" id="PF16344"/>
    </source>
</evidence>
<keyword evidence="5" id="KW-1185">Reference proteome</keyword>
<dbReference type="Proteomes" id="UP000636010">
    <property type="component" value="Unassembled WGS sequence"/>
</dbReference>
<comment type="caution">
    <text evidence="4">The sequence shown here is derived from an EMBL/GenBank/DDBJ whole genome shotgun (WGS) entry which is preliminary data.</text>
</comment>
<feature type="domain" description="Protein FecR C-terminal" evidence="3">
    <location>
        <begin position="250"/>
        <end position="316"/>
    </location>
</feature>
<keyword evidence="1" id="KW-0472">Membrane</keyword>
<protein>
    <submittedName>
        <fullName evidence="4">Anti-sigma factor</fullName>
    </submittedName>
</protein>
<evidence type="ECO:0000256" key="1">
    <source>
        <dbReference type="SAM" id="Phobius"/>
    </source>
</evidence>
<organism evidence="4 5">
    <name type="scientific">Marivirga lumbricoides</name>
    <dbReference type="NCBI Taxonomy" id="1046115"/>
    <lineage>
        <taxon>Bacteria</taxon>
        <taxon>Pseudomonadati</taxon>
        <taxon>Bacteroidota</taxon>
        <taxon>Cytophagia</taxon>
        <taxon>Cytophagales</taxon>
        <taxon>Marivirgaceae</taxon>
        <taxon>Marivirga</taxon>
    </lineage>
</organism>
<reference evidence="5" key="1">
    <citation type="journal article" date="2019" name="Int. J. Syst. Evol. Microbiol.">
        <title>The Global Catalogue of Microorganisms (GCM) 10K type strain sequencing project: providing services to taxonomists for standard genome sequencing and annotation.</title>
        <authorList>
            <consortium name="The Broad Institute Genomics Platform"/>
            <consortium name="The Broad Institute Genome Sequencing Center for Infectious Disease"/>
            <person name="Wu L."/>
            <person name="Ma J."/>
        </authorList>
    </citation>
    <scope>NUCLEOTIDE SEQUENCE [LARGE SCALE GENOMIC DNA]</scope>
    <source>
        <strain evidence="5">CGMCC 1.10832</strain>
    </source>
</reference>
<accession>A0ABQ1MIT7</accession>
<dbReference type="RefSeq" id="WP_188464204.1">
    <property type="nucleotide sequence ID" value="NZ_BAABHU010000008.1"/>
</dbReference>
<proteinExistence type="predicted"/>
<dbReference type="Gene3D" id="3.55.50.30">
    <property type="match status" value="1"/>
</dbReference>
<dbReference type="Pfam" id="PF16344">
    <property type="entry name" value="FecR_C"/>
    <property type="match status" value="1"/>
</dbReference>
<evidence type="ECO:0000259" key="2">
    <source>
        <dbReference type="Pfam" id="PF04773"/>
    </source>
</evidence>
<name>A0ABQ1MIT7_9BACT</name>
<dbReference type="PANTHER" id="PTHR30273">
    <property type="entry name" value="PERIPLASMIC SIGNAL SENSOR AND SIGMA FACTOR ACTIVATOR FECR-RELATED"/>
    <property type="match status" value="1"/>
</dbReference>
<dbReference type="InterPro" id="IPR012373">
    <property type="entry name" value="Ferrdict_sens_TM"/>
</dbReference>
<keyword evidence="1" id="KW-0812">Transmembrane</keyword>
<gene>
    <name evidence="4" type="ORF">GCM10011506_26530</name>
</gene>
<feature type="domain" description="FecR protein" evidence="2">
    <location>
        <begin position="121"/>
        <end position="209"/>
    </location>
</feature>
<evidence type="ECO:0000313" key="5">
    <source>
        <dbReference type="Proteomes" id="UP000636010"/>
    </source>
</evidence>
<sequence length="325" mass="37019">MHQEITENLLAKYFANEASEEEKAHIEDWLKKDPENRLIFSEYQQLWNSPLKIKEHKFDPSLVYTKVSDAILEEKKARSRSFNYRFLRFAASILLFVGLAGTWLFFSNLPPKQLSKKAEYGQKLKFTLPDGSLVYLNSGSTIDYPENFSEDNRQVALVGEAFFEVKKDKHRPFIINSGSMKTTVLGTSFNVSAYPHASQSVEVLSGKVKVSSEIEEVVLVPGQRASLEKGMINKYEVKTSEISSWRNGTLSFRDSPLSTVVVKLERWYNVQISLEEELKKCVFTGSFTSEKLPVVLEVLKETFGISYQINAQKITIKGKACNNKQ</sequence>
<evidence type="ECO:0000313" key="4">
    <source>
        <dbReference type="EMBL" id="GGC39724.1"/>
    </source>
</evidence>
<dbReference type="PANTHER" id="PTHR30273:SF2">
    <property type="entry name" value="PROTEIN FECR"/>
    <property type="match status" value="1"/>
</dbReference>
<dbReference type="Gene3D" id="2.60.120.1440">
    <property type="match status" value="1"/>
</dbReference>
<keyword evidence="1" id="KW-1133">Transmembrane helix</keyword>
<dbReference type="InterPro" id="IPR006860">
    <property type="entry name" value="FecR"/>
</dbReference>
<dbReference type="InterPro" id="IPR032508">
    <property type="entry name" value="FecR_C"/>
</dbReference>
<dbReference type="EMBL" id="BMEC01000008">
    <property type="protein sequence ID" value="GGC39724.1"/>
    <property type="molecule type" value="Genomic_DNA"/>
</dbReference>
<feature type="transmembrane region" description="Helical" evidence="1">
    <location>
        <begin position="86"/>
        <end position="106"/>
    </location>
</feature>
<dbReference type="Pfam" id="PF04773">
    <property type="entry name" value="FecR"/>
    <property type="match status" value="1"/>
</dbReference>